<evidence type="ECO:0000259" key="1">
    <source>
        <dbReference type="PROSITE" id="PS50828"/>
    </source>
</evidence>
<gene>
    <name evidence="2" type="ORF">AQPE_3932</name>
</gene>
<dbReference type="Gene3D" id="2.60.40.1600">
    <property type="entry name" value="Smr-associated-like"/>
    <property type="match status" value="1"/>
</dbReference>
<proteinExistence type="predicted"/>
<dbReference type="SUPFAM" id="SSF158949">
    <property type="entry name" value="Smr-associated domain-like"/>
    <property type="match status" value="1"/>
</dbReference>
<dbReference type="InterPro" id="IPR036063">
    <property type="entry name" value="Smr_dom_sf"/>
</dbReference>
<dbReference type="Pfam" id="PF09640">
    <property type="entry name" value="DUF2027"/>
    <property type="match status" value="1"/>
</dbReference>
<keyword evidence="3" id="KW-1185">Reference proteome</keyword>
<dbReference type="EMBL" id="AP018694">
    <property type="protein sequence ID" value="BBE19744.1"/>
    <property type="molecule type" value="Genomic_DNA"/>
</dbReference>
<reference evidence="2" key="1">
    <citation type="journal article" date="2020" name="Int. J. Syst. Evol. Microbiol.">
        <title>Aquipluma nitroreducens gen. nov. sp. nov., a novel facultatively anaerobic bacterium isolated from a freshwater lake.</title>
        <authorList>
            <person name="Watanabe M."/>
            <person name="Kojima H."/>
            <person name="Fukui M."/>
        </authorList>
    </citation>
    <scope>NUCLEOTIDE SEQUENCE</scope>
    <source>
        <strain evidence="2">MeG22</strain>
    </source>
</reference>
<accession>A0A5K7SER3</accession>
<feature type="domain" description="Smr" evidence="1">
    <location>
        <begin position="294"/>
        <end position="345"/>
    </location>
</feature>
<evidence type="ECO:0000313" key="3">
    <source>
        <dbReference type="Proteomes" id="UP001193389"/>
    </source>
</evidence>
<name>A0A5K7SER3_9BACT</name>
<protein>
    <submittedName>
        <fullName evidence="2">DNA mismatch repair protein</fullName>
    </submittedName>
</protein>
<dbReference type="Proteomes" id="UP001193389">
    <property type="component" value="Chromosome"/>
</dbReference>
<organism evidence="2 3">
    <name type="scientific">Aquipluma nitroreducens</name>
    <dbReference type="NCBI Taxonomy" id="2010828"/>
    <lineage>
        <taxon>Bacteria</taxon>
        <taxon>Pseudomonadati</taxon>
        <taxon>Bacteroidota</taxon>
        <taxon>Bacteroidia</taxon>
        <taxon>Marinilabiliales</taxon>
        <taxon>Prolixibacteraceae</taxon>
        <taxon>Aquipluma</taxon>
    </lineage>
</organism>
<dbReference type="KEGG" id="anf:AQPE_3932"/>
<dbReference type="InterPro" id="IPR036781">
    <property type="entry name" value="Smr_assoc-like_sf"/>
</dbReference>
<dbReference type="InterPro" id="IPR018598">
    <property type="entry name" value="DUF2027"/>
</dbReference>
<dbReference type="RefSeq" id="WP_318347967.1">
    <property type="nucleotide sequence ID" value="NZ_AP018694.1"/>
</dbReference>
<evidence type="ECO:0000313" key="2">
    <source>
        <dbReference type="EMBL" id="BBE19744.1"/>
    </source>
</evidence>
<sequence length="347" mass="39840">MIKAGDKVRFLNAVGGGVVKSVINKTMVNVEDYDGFEVPTLISEVVVVDDANSMNSEKRHAKIRADQKKEAVEVKKEQPKVEPKYIAGKDSPDCYFAFVPQNEANPVEGELKVYLVNNSNNFVLYNYSHLKNKVYRSVESGKMNPNSKRYLESFTRMDLNELPDFQFQLVFFREESSSLENPVVKSFRLNPVKFYRLNSYEKTRYFTQNAIVFSLLEPDMETEVAKLSEADMTQVVLEKEEPKVVVKRTVSPDLVEIDLHIHELLEDTRGLANHEMLEVQLGRFRNELETAIANGTRRIVFIHGIGNGTLKQELRKELSTKYKKYYFQDASFKEYGYGATMVILKGN</sequence>
<dbReference type="PROSITE" id="PS50828">
    <property type="entry name" value="SMR"/>
    <property type="match status" value="1"/>
</dbReference>
<dbReference type="InterPro" id="IPR002625">
    <property type="entry name" value="Smr_dom"/>
</dbReference>
<dbReference type="AlphaFoldDB" id="A0A5K7SER3"/>
<dbReference type="Pfam" id="PF01713">
    <property type="entry name" value="Smr"/>
    <property type="match status" value="1"/>
</dbReference>
<dbReference type="Gene3D" id="3.30.1370.110">
    <property type="match status" value="1"/>
</dbReference>